<keyword evidence="1" id="KW-0732">Signal</keyword>
<dbReference type="AlphaFoldDB" id="A0A8J2NKU8"/>
<protein>
    <recommendedName>
        <fullName evidence="2">SCP domain-containing protein</fullName>
    </recommendedName>
</protein>
<sequence length="216" mass="23771">MLRELILASLVMLSSAFPSSPPPKVSFEQDRDISLAIINEARQAGGLHDLYWDKVLADDAQSYVNKLASAAIPWGYSRVQYPVSGEAIYKEITATDCEGQSFTATLQTAATAWLRKENSASKKEATTNYYACMSPTARHIGCARANFTGDGGCTFYDVCIFGCRIPILPTPGKVPCPDDQDKDKKQKVWMQTPFKVIPMCHLNEGYGLVDPDDEDS</sequence>
<accession>A0A8J2NKU8</accession>
<name>A0A8J2NKU8_FUSEQ</name>
<organism evidence="3 4">
    <name type="scientific">Fusarium equiseti</name>
    <name type="common">Fusarium scirpi</name>
    <dbReference type="NCBI Taxonomy" id="61235"/>
    <lineage>
        <taxon>Eukaryota</taxon>
        <taxon>Fungi</taxon>
        <taxon>Dikarya</taxon>
        <taxon>Ascomycota</taxon>
        <taxon>Pezizomycotina</taxon>
        <taxon>Sordariomycetes</taxon>
        <taxon>Hypocreomycetidae</taxon>
        <taxon>Hypocreales</taxon>
        <taxon>Nectriaceae</taxon>
        <taxon>Fusarium</taxon>
        <taxon>Fusarium incarnatum-equiseti species complex</taxon>
    </lineage>
</organism>
<evidence type="ECO:0000259" key="2">
    <source>
        <dbReference type="SMART" id="SM00198"/>
    </source>
</evidence>
<feature type="domain" description="SCP" evidence="2">
    <location>
        <begin position="29"/>
        <end position="169"/>
    </location>
</feature>
<feature type="signal peptide" evidence="1">
    <location>
        <begin position="1"/>
        <end position="16"/>
    </location>
</feature>
<dbReference type="InterPro" id="IPR014044">
    <property type="entry name" value="CAP_dom"/>
</dbReference>
<dbReference type="Proteomes" id="UP000693738">
    <property type="component" value="Unassembled WGS sequence"/>
</dbReference>
<dbReference type="SMART" id="SM00198">
    <property type="entry name" value="SCP"/>
    <property type="match status" value="1"/>
</dbReference>
<dbReference type="EMBL" id="CAJSTJ010000142">
    <property type="protein sequence ID" value="CAG7561729.1"/>
    <property type="molecule type" value="Genomic_DNA"/>
</dbReference>
<evidence type="ECO:0000313" key="4">
    <source>
        <dbReference type="Proteomes" id="UP000693738"/>
    </source>
</evidence>
<dbReference type="Pfam" id="PF00188">
    <property type="entry name" value="CAP"/>
    <property type="match status" value="1"/>
</dbReference>
<comment type="caution">
    <text evidence="3">The sequence shown here is derived from an EMBL/GenBank/DDBJ whole genome shotgun (WGS) entry which is preliminary data.</text>
</comment>
<evidence type="ECO:0000256" key="1">
    <source>
        <dbReference type="SAM" id="SignalP"/>
    </source>
</evidence>
<evidence type="ECO:0000313" key="3">
    <source>
        <dbReference type="EMBL" id="CAG7561729.1"/>
    </source>
</evidence>
<proteinExistence type="predicted"/>
<reference evidence="3" key="1">
    <citation type="submission" date="2021-05" db="EMBL/GenBank/DDBJ databases">
        <authorList>
            <person name="Khan N."/>
        </authorList>
    </citation>
    <scope>NUCLEOTIDE SEQUENCE</scope>
</reference>
<feature type="chain" id="PRO_5035225805" description="SCP domain-containing protein" evidence="1">
    <location>
        <begin position="17"/>
        <end position="216"/>
    </location>
</feature>
<gene>
    <name evidence="3" type="ORF">FEQUK3_LOCUS7391</name>
</gene>